<dbReference type="AlphaFoldDB" id="A0A1V9XHI1"/>
<dbReference type="Proteomes" id="UP000192247">
    <property type="component" value="Unassembled WGS sequence"/>
</dbReference>
<name>A0A1V9XHI1_9ACAR</name>
<gene>
    <name evidence="2" type="ORF">BIW11_03675</name>
</gene>
<feature type="region of interest" description="Disordered" evidence="1">
    <location>
        <begin position="82"/>
        <end position="105"/>
    </location>
</feature>
<sequence length="105" mass="11810">MPDKNLTHPLPRLLHQPVMLDFSQSGTEAVPSLQREGLPKVCWQADLSTNELQWVSASRLTLRKRIFSLCVCSNSARLQDQRQFPSPVSSSAPLRRPGIARSNEE</sequence>
<organism evidence="2 3">
    <name type="scientific">Tropilaelaps mercedesae</name>
    <dbReference type="NCBI Taxonomy" id="418985"/>
    <lineage>
        <taxon>Eukaryota</taxon>
        <taxon>Metazoa</taxon>
        <taxon>Ecdysozoa</taxon>
        <taxon>Arthropoda</taxon>
        <taxon>Chelicerata</taxon>
        <taxon>Arachnida</taxon>
        <taxon>Acari</taxon>
        <taxon>Parasitiformes</taxon>
        <taxon>Mesostigmata</taxon>
        <taxon>Gamasina</taxon>
        <taxon>Dermanyssoidea</taxon>
        <taxon>Laelapidae</taxon>
        <taxon>Tropilaelaps</taxon>
    </lineage>
</organism>
<protein>
    <submittedName>
        <fullName evidence="2">Uncharacterized protein</fullName>
    </submittedName>
</protein>
<dbReference type="EMBL" id="MNPL01010697">
    <property type="protein sequence ID" value="OQR72987.1"/>
    <property type="molecule type" value="Genomic_DNA"/>
</dbReference>
<evidence type="ECO:0000256" key="1">
    <source>
        <dbReference type="SAM" id="MobiDB-lite"/>
    </source>
</evidence>
<evidence type="ECO:0000313" key="2">
    <source>
        <dbReference type="EMBL" id="OQR72987.1"/>
    </source>
</evidence>
<evidence type="ECO:0000313" key="3">
    <source>
        <dbReference type="Proteomes" id="UP000192247"/>
    </source>
</evidence>
<dbReference type="InParanoid" id="A0A1V9XHI1"/>
<feature type="compositionally biased region" description="Polar residues" evidence="1">
    <location>
        <begin position="82"/>
        <end position="92"/>
    </location>
</feature>
<keyword evidence="3" id="KW-1185">Reference proteome</keyword>
<comment type="caution">
    <text evidence="2">The sequence shown here is derived from an EMBL/GenBank/DDBJ whole genome shotgun (WGS) entry which is preliminary data.</text>
</comment>
<proteinExistence type="predicted"/>
<accession>A0A1V9XHI1</accession>
<reference evidence="2 3" key="1">
    <citation type="journal article" date="2017" name="Gigascience">
        <title>Draft genome of the honey bee ectoparasitic mite, Tropilaelaps mercedesae, is shaped by the parasitic life history.</title>
        <authorList>
            <person name="Dong X."/>
            <person name="Armstrong S.D."/>
            <person name="Xia D."/>
            <person name="Makepeace B.L."/>
            <person name="Darby A.C."/>
            <person name="Kadowaki T."/>
        </authorList>
    </citation>
    <scope>NUCLEOTIDE SEQUENCE [LARGE SCALE GENOMIC DNA]</scope>
    <source>
        <strain evidence="2">Wuxi-XJTLU</strain>
    </source>
</reference>